<organism evidence="3 4">
    <name type="scientific">Lineolata rhizophorae</name>
    <dbReference type="NCBI Taxonomy" id="578093"/>
    <lineage>
        <taxon>Eukaryota</taxon>
        <taxon>Fungi</taxon>
        <taxon>Dikarya</taxon>
        <taxon>Ascomycota</taxon>
        <taxon>Pezizomycotina</taxon>
        <taxon>Dothideomycetes</taxon>
        <taxon>Dothideomycetes incertae sedis</taxon>
        <taxon>Lineolatales</taxon>
        <taxon>Lineolataceae</taxon>
        <taxon>Lineolata</taxon>
    </lineage>
</organism>
<feature type="compositionally biased region" description="Low complexity" evidence="2">
    <location>
        <begin position="670"/>
        <end position="682"/>
    </location>
</feature>
<comment type="similarity">
    <text evidence="1">Belongs to the TCP11 family.</text>
</comment>
<dbReference type="Pfam" id="PF05794">
    <property type="entry name" value="Tcp11"/>
    <property type="match status" value="1"/>
</dbReference>
<feature type="compositionally biased region" description="Polar residues" evidence="2">
    <location>
        <begin position="15"/>
        <end position="29"/>
    </location>
</feature>
<evidence type="ECO:0000256" key="2">
    <source>
        <dbReference type="SAM" id="MobiDB-lite"/>
    </source>
</evidence>
<keyword evidence="4" id="KW-1185">Reference proteome</keyword>
<dbReference type="Proteomes" id="UP000799766">
    <property type="component" value="Unassembled WGS sequence"/>
</dbReference>
<dbReference type="PANTHER" id="PTHR12832">
    <property type="entry name" value="TESTIS-SPECIFIC PROTEIN PBS13 T-COMPLEX 11"/>
    <property type="match status" value="1"/>
</dbReference>
<dbReference type="OrthoDB" id="276323at2759"/>
<evidence type="ECO:0000313" key="3">
    <source>
        <dbReference type="EMBL" id="KAF2461502.1"/>
    </source>
</evidence>
<reference evidence="3" key="1">
    <citation type="journal article" date="2020" name="Stud. Mycol.">
        <title>101 Dothideomycetes genomes: a test case for predicting lifestyles and emergence of pathogens.</title>
        <authorList>
            <person name="Haridas S."/>
            <person name="Albert R."/>
            <person name="Binder M."/>
            <person name="Bloem J."/>
            <person name="Labutti K."/>
            <person name="Salamov A."/>
            <person name="Andreopoulos B."/>
            <person name="Baker S."/>
            <person name="Barry K."/>
            <person name="Bills G."/>
            <person name="Bluhm B."/>
            <person name="Cannon C."/>
            <person name="Castanera R."/>
            <person name="Culley D."/>
            <person name="Daum C."/>
            <person name="Ezra D."/>
            <person name="Gonzalez J."/>
            <person name="Henrissat B."/>
            <person name="Kuo A."/>
            <person name="Liang C."/>
            <person name="Lipzen A."/>
            <person name="Lutzoni F."/>
            <person name="Magnuson J."/>
            <person name="Mondo S."/>
            <person name="Nolan M."/>
            <person name="Ohm R."/>
            <person name="Pangilinan J."/>
            <person name="Park H.-J."/>
            <person name="Ramirez L."/>
            <person name="Alfaro M."/>
            <person name="Sun H."/>
            <person name="Tritt A."/>
            <person name="Yoshinaga Y."/>
            <person name="Zwiers L.-H."/>
            <person name="Turgeon B."/>
            <person name="Goodwin S."/>
            <person name="Spatafora J."/>
            <person name="Crous P."/>
            <person name="Grigoriev I."/>
        </authorList>
    </citation>
    <scope>NUCLEOTIDE SEQUENCE</scope>
    <source>
        <strain evidence="3">ATCC 16933</strain>
    </source>
</reference>
<protein>
    <submittedName>
        <fullName evidence="3">T-complex protein 11-domain-containing protein</fullName>
    </submittedName>
</protein>
<dbReference type="EMBL" id="MU001671">
    <property type="protein sequence ID" value="KAF2461502.1"/>
    <property type="molecule type" value="Genomic_DNA"/>
</dbReference>
<feature type="compositionally biased region" description="Polar residues" evidence="2">
    <location>
        <begin position="687"/>
        <end position="712"/>
    </location>
</feature>
<dbReference type="GO" id="GO:0010737">
    <property type="term" value="P:protein kinase A signaling"/>
    <property type="evidence" value="ECO:0007669"/>
    <property type="project" value="TreeGrafter"/>
</dbReference>
<dbReference type="InterPro" id="IPR008862">
    <property type="entry name" value="Tcp11"/>
</dbReference>
<accession>A0A6A6PCI0</accession>
<dbReference type="AlphaFoldDB" id="A0A6A6PCI0"/>
<gene>
    <name evidence="3" type="ORF">BDY21DRAFT_88428</name>
</gene>
<feature type="compositionally biased region" description="Basic and acidic residues" evidence="2">
    <location>
        <begin position="51"/>
        <end position="65"/>
    </location>
</feature>
<evidence type="ECO:0000256" key="1">
    <source>
        <dbReference type="ARBA" id="ARBA00010954"/>
    </source>
</evidence>
<feature type="region of interest" description="Disordered" evidence="2">
    <location>
        <begin position="670"/>
        <end position="728"/>
    </location>
</feature>
<evidence type="ECO:0000313" key="4">
    <source>
        <dbReference type="Proteomes" id="UP000799766"/>
    </source>
</evidence>
<sequence>MMNPPQTPRDRKESFSNIVSNIPSNSQPRSCDETSAVRSNTSPPAAGNHDSSPEAYRRTTNDPDKNQSQGRQMKAGGSLRGAKRINFSLESARCHSLTSSPRASEPTKLPFSTEMEIDSLRLRKLLKTINGPGPTEPPITRASLSELDGAAIYRNPKLRHDINFDRELHFRPNLDGDNGRQKRLQAEKFWTMLVAEVELYNMLHGGMSYSRVESLGLEVQRVPKLFDAVRDIVITLIPPEEQTRVEERLDTKMLMQAIERGVCDLLALARWLAQLLKSHCAPMRDAWVDRFVSRMEDGVARNDSERVVSGLRELLGILEAMKLDVANHQIRYLREQLVAETISFEQAYQAGRIQRNRVNMDQAQRWYCKEQEPVSMVSQSTTIARRGAELFTSRLLQMVHHENLSTSPDTFYFDCERLHSIQSDLLDHAYFRICWDAFCRTVRILSPNNPYMPGREVLKALRTDLTAIVAHSQLSKRWPRPWHDNMANISLEIVRHAFRYCEISKEYDEERHRAIEKFLRVELSLPSERLRSELNYIQKLITPAVISCVVNFLGASPTDLVNAFVPSKGSPNVAPTSLLHALSQGQEDETFTMEYSADAMRRLVHIAVLHWKVWGPLVYLGKPDSTVAEHATASMQDSLGASGHLSQVSSKWSCAEGDIVSIREANSTIAELSPSSSPALADDASETMDTNPGPNQPSSEHQSGNSRQTRSSGPGGGTGFVLSKNQSG</sequence>
<name>A0A6A6PCI0_9PEZI</name>
<proteinExistence type="inferred from homology"/>
<dbReference type="PANTHER" id="PTHR12832:SF11">
    <property type="entry name" value="LD23868P"/>
    <property type="match status" value="1"/>
</dbReference>
<feature type="region of interest" description="Disordered" evidence="2">
    <location>
        <begin position="1"/>
        <end position="81"/>
    </location>
</feature>